<keyword evidence="5 7" id="KW-1133">Transmembrane helix</keyword>
<dbReference type="GO" id="GO:0005886">
    <property type="term" value="C:plasma membrane"/>
    <property type="evidence" value="ECO:0007669"/>
    <property type="project" value="UniProtKB-SubCell"/>
</dbReference>
<evidence type="ECO:0000313" key="10">
    <source>
        <dbReference type="EMBL" id="PKC50367.1"/>
    </source>
</evidence>
<feature type="transmembrane region" description="Helical" evidence="7">
    <location>
        <begin position="76"/>
        <end position="102"/>
    </location>
</feature>
<evidence type="ECO:0000256" key="4">
    <source>
        <dbReference type="ARBA" id="ARBA00022692"/>
    </source>
</evidence>
<dbReference type="Proteomes" id="UP000232688">
    <property type="component" value="Unassembled WGS sequence"/>
</dbReference>
<feature type="transmembrane region" description="Helical" evidence="7">
    <location>
        <begin position="132"/>
        <end position="148"/>
    </location>
</feature>
<organism evidence="10 11">
    <name type="scientific">Rhizophagus irregularis</name>
    <dbReference type="NCBI Taxonomy" id="588596"/>
    <lineage>
        <taxon>Eukaryota</taxon>
        <taxon>Fungi</taxon>
        <taxon>Fungi incertae sedis</taxon>
        <taxon>Mucoromycota</taxon>
        <taxon>Glomeromycotina</taxon>
        <taxon>Glomeromycetes</taxon>
        <taxon>Glomerales</taxon>
        <taxon>Glomeraceae</taxon>
        <taxon>Rhizophagus</taxon>
    </lineage>
</organism>
<keyword evidence="3" id="KW-0997">Cell inner membrane</keyword>
<feature type="chain" id="PRO_5014832444" description="TRAP C4-dicarboxylate transport system permease DctM subunit domain-containing protein" evidence="8">
    <location>
        <begin position="23"/>
        <end position="175"/>
    </location>
</feature>
<reference evidence="10 11" key="1">
    <citation type="submission" date="2017-10" db="EMBL/GenBank/DDBJ databases">
        <title>Extensive intraspecific genome diversity in a model arbuscular mycorrhizal fungus.</title>
        <authorList>
            <person name="Chen E.C.H."/>
            <person name="Morin E."/>
            <person name="Baudet D."/>
            <person name="Noel J."/>
            <person name="Ndikumana S."/>
            <person name="Charron P."/>
            <person name="St-Onge C."/>
            <person name="Giorgi J."/>
            <person name="Grigoriev I.V."/>
            <person name="Roux C."/>
            <person name="Martin F.M."/>
            <person name="Corradi N."/>
        </authorList>
    </citation>
    <scope>NUCLEOTIDE SEQUENCE [LARGE SCALE GENOMIC DNA]</scope>
    <source>
        <strain evidence="10 11">A1</strain>
    </source>
</reference>
<dbReference type="PANTHER" id="PTHR33362:SF2">
    <property type="entry name" value="TRAP TRANSPORTER LARGE PERMEASE PROTEIN"/>
    <property type="match status" value="1"/>
</dbReference>
<keyword evidence="8" id="KW-0732">Signal</keyword>
<evidence type="ECO:0000313" key="11">
    <source>
        <dbReference type="Proteomes" id="UP000232688"/>
    </source>
</evidence>
<reference evidence="10 11" key="2">
    <citation type="submission" date="2017-10" db="EMBL/GenBank/DDBJ databases">
        <title>Genome analyses suggest a sexual origin of heterokaryosis in a supposedly ancient asexual fungus.</title>
        <authorList>
            <person name="Corradi N."/>
            <person name="Sedzielewska K."/>
            <person name="Noel J."/>
            <person name="Charron P."/>
            <person name="Farinelli L."/>
            <person name="Marton T."/>
            <person name="Kruger M."/>
            <person name="Pelin A."/>
            <person name="Brachmann A."/>
            <person name="Corradi N."/>
        </authorList>
    </citation>
    <scope>NUCLEOTIDE SEQUENCE [LARGE SCALE GENOMIC DNA]</scope>
    <source>
        <strain evidence="10 11">A1</strain>
    </source>
</reference>
<evidence type="ECO:0000256" key="8">
    <source>
        <dbReference type="SAM" id="SignalP"/>
    </source>
</evidence>
<feature type="transmembrane region" description="Helical" evidence="7">
    <location>
        <begin position="108"/>
        <end position="125"/>
    </location>
</feature>
<evidence type="ECO:0000256" key="3">
    <source>
        <dbReference type="ARBA" id="ARBA00022519"/>
    </source>
</evidence>
<evidence type="ECO:0000259" key="9">
    <source>
        <dbReference type="Pfam" id="PF06808"/>
    </source>
</evidence>
<dbReference type="InterPro" id="IPR004681">
    <property type="entry name" value="TRAP_DctM"/>
</dbReference>
<dbReference type="Pfam" id="PF06808">
    <property type="entry name" value="DctM"/>
    <property type="match status" value="1"/>
</dbReference>
<evidence type="ECO:0000256" key="2">
    <source>
        <dbReference type="ARBA" id="ARBA00022475"/>
    </source>
</evidence>
<evidence type="ECO:0000256" key="6">
    <source>
        <dbReference type="ARBA" id="ARBA00023136"/>
    </source>
</evidence>
<dbReference type="PANTHER" id="PTHR33362">
    <property type="entry name" value="SIALIC ACID TRAP TRANSPORTER PERMEASE PROTEIN SIAT-RELATED"/>
    <property type="match status" value="1"/>
</dbReference>
<keyword evidence="4 7" id="KW-0812">Transmembrane</keyword>
<feature type="signal peptide" evidence="8">
    <location>
        <begin position="1"/>
        <end position="22"/>
    </location>
</feature>
<keyword evidence="6 7" id="KW-0472">Membrane</keyword>
<name>A0A2N0QH33_9GLOM</name>
<dbReference type="GO" id="GO:0022857">
    <property type="term" value="F:transmembrane transporter activity"/>
    <property type="evidence" value="ECO:0007669"/>
    <property type="project" value="TreeGrafter"/>
</dbReference>
<evidence type="ECO:0000256" key="1">
    <source>
        <dbReference type="ARBA" id="ARBA00004429"/>
    </source>
</evidence>
<protein>
    <recommendedName>
        <fullName evidence="9">TRAP C4-dicarboxylate transport system permease DctM subunit domain-containing protein</fullName>
    </recommendedName>
</protein>
<dbReference type="AlphaFoldDB" id="A0A2N0QH33"/>
<feature type="domain" description="TRAP C4-dicarboxylate transport system permease DctM subunit" evidence="9">
    <location>
        <begin position="7"/>
        <end position="175"/>
    </location>
</feature>
<evidence type="ECO:0000256" key="7">
    <source>
        <dbReference type="SAM" id="Phobius"/>
    </source>
</evidence>
<keyword evidence="2" id="KW-1003">Cell membrane</keyword>
<sequence length="175" mass="17690">MATILAILLLALLVMNVPLAISVGLASTAVLLTSDINPIVAVQRMITGLDSFSLMAIPLFMVAGKIMEIGGISKRLVDLAASIVGSITGGFAIIAVIASMFFAAISGSAPATVISIGAIMVPAMIKEGYDKKFALALIAASGTIGIIIPPSIPFITYGISASTSVGDLFIAGVLP</sequence>
<dbReference type="EMBL" id="LLXH01010208">
    <property type="protein sequence ID" value="PKC50367.1"/>
    <property type="molecule type" value="Genomic_DNA"/>
</dbReference>
<proteinExistence type="predicted"/>
<comment type="subcellular location">
    <subcellularLocation>
        <location evidence="1">Cell inner membrane</location>
        <topology evidence="1">Multi-pass membrane protein</topology>
    </subcellularLocation>
</comment>
<feature type="non-terminal residue" evidence="10">
    <location>
        <position position="175"/>
    </location>
</feature>
<dbReference type="VEuPathDB" id="FungiDB:RhiirA1_406064"/>
<accession>A0A2N0QH33</accession>
<gene>
    <name evidence="10" type="ORF">RhiirA1_406064</name>
</gene>
<dbReference type="InterPro" id="IPR010656">
    <property type="entry name" value="DctM"/>
</dbReference>
<comment type="caution">
    <text evidence="10">The sequence shown here is derived from an EMBL/GenBank/DDBJ whole genome shotgun (WGS) entry which is preliminary data.</text>
</comment>
<evidence type="ECO:0000256" key="5">
    <source>
        <dbReference type="ARBA" id="ARBA00022989"/>
    </source>
</evidence>
<feature type="transmembrane region" description="Helical" evidence="7">
    <location>
        <begin position="42"/>
        <end position="64"/>
    </location>
</feature>